<reference evidence="1 2" key="1">
    <citation type="submission" date="2016-06" db="EMBL/GenBank/DDBJ databases">
        <title>Complete genome sequence of a saline-alkali tolerant type strain Dietzia timorensis ID05-A0528T.</title>
        <authorList>
            <person name="Wu X."/>
        </authorList>
    </citation>
    <scope>NUCLEOTIDE SEQUENCE [LARGE SCALE GENOMIC DNA]</scope>
    <source>
        <strain evidence="1 2">ID05-A0528</strain>
    </source>
</reference>
<dbReference type="Pfam" id="PF13669">
    <property type="entry name" value="Glyoxalase_4"/>
    <property type="match status" value="1"/>
</dbReference>
<dbReference type="Gene3D" id="3.10.180.10">
    <property type="entry name" value="2,3-Dihydroxybiphenyl 1,2-Dioxygenase, domain 1"/>
    <property type="match status" value="1"/>
</dbReference>
<name>A0A173LQH4_9ACTN</name>
<gene>
    <name evidence="1" type="ORF">BJL86_3210</name>
</gene>
<dbReference type="AlphaFoldDB" id="A0A173LQH4"/>
<organism evidence="1 2">
    <name type="scientific">Dietzia timorensis</name>
    <dbReference type="NCBI Taxonomy" id="499555"/>
    <lineage>
        <taxon>Bacteria</taxon>
        <taxon>Bacillati</taxon>
        <taxon>Actinomycetota</taxon>
        <taxon>Actinomycetes</taxon>
        <taxon>Mycobacteriales</taxon>
        <taxon>Dietziaceae</taxon>
        <taxon>Dietzia</taxon>
    </lineage>
</organism>
<keyword evidence="2" id="KW-1185">Reference proteome</keyword>
<dbReference type="Proteomes" id="UP000186104">
    <property type="component" value="Chromosome"/>
</dbReference>
<evidence type="ECO:0000313" key="2">
    <source>
        <dbReference type="Proteomes" id="UP000186104"/>
    </source>
</evidence>
<dbReference type="InterPro" id="IPR029068">
    <property type="entry name" value="Glyas_Bleomycin-R_OHBP_Dase"/>
</dbReference>
<evidence type="ECO:0008006" key="3">
    <source>
        <dbReference type="Google" id="ProtNLM"/>
    </source>
</evidence>
<protein>
    <recommendedName>
        <fullName evidence="3">VOC domain-containing protein</fullName>
    </recommendedName>
</protein>
<dbReference type="STRING" id="499555.BJL86_3210"/>
<proteinExistence type="predicted"/>
<dbReference type="EMBL" id="CP015961">
    <property type="protein sequence ID" value="ANI93969.1"/>
    <property type="molecule type" value="Genomic_DNA"/>
</dbReference>
<sequence length="141" mass="15518">MPTDAMTAYHVCFAVPDLEAAMGELSAALGVRWGEPIRGRLETWDYSLVFSREAPHIELISSVPGSPWETDSPHFHHMGFWANCLDATLDKWHDAGGEMFYDSRPAGRSFGYVDLPASGVRVEAVDEAQRASFLSTWAGGN</sequence>
<dbReference type="KEGG" id="dtm:BJL86_3210"/>
<dbReference type="RefSeq" id="WP_197487586.1">
    <property type="nucleotide sequence ID" value="NZ_CP015961.1"/>
</dbReference>
<accession>A0A173LQH4</accession>
<evidence type="ECO:0000313" key="1">
    <source>
        <dbReference type="EMBL" id="ANI93969.1"/>
    </source>
</evidence>
<dbReference type="SUPFAM" id="SSF54593">
    <property type="entry name" value="Glyoxalase/Bleomycin resistance protein/Dihydroxybiphenyl dioxygenase"/>
    <property type="match status" value="1"/>
</dbReference>